<gene>
    <name evidence="2" type="ORF">PIB30_055334</name>
</gene>
<organism evidence="2 3">
    <name type="scientific">Stylosanthes scabra</name>
    <dbReference type="NCBI Taxonomy" id="79078"/>
    <lineage>
        <taxon>Eukaryota</taxon>
        <taxon>Viridiplantae</taxon>
        <taxon>Streptophyta</taxon>
        <taxon>Embryophyta</taxon>
        <taxon>Tracheophyta</taxon>
        <taxon>Spermatophyta</taxon>
        <taxon>Magnoliopsida</taxon>
        <taxon>eudicotyledons</taxon>
        <taxon>Gunneridae</taxon>
        <taxon>Pentapetalae</taxon>
        <taxon>rosids</taxon>
        <taxon>fabids</taxon>
        <taxon>Fabales</taxon>
        <taxon>Fabaceae</taxon>
        <taxon>Papilionoideae</taxon>
        <taxon>50 kb inversion clade</taxon>
        <taxon>dalbergioids sensu lato</taxon>
        <taxon>Dalbergieae</taxon>
        <taxon>Pterocarpus clade</taxon>
        <taxon>Stylosanthes</taxon>
    </lineage>
</organism>
<accession>A0ABU6UM30</accession>
<reference evidence="2 3" key="1">
    <citation type="journal article" date="2023" name="Plants (Basel)">
        <title>Bridging the Gap: Combining Genomics and Transcriptomics Approaches to Understand Stylosanthes scabra, an Orphan Legume from the Brazilian Caatinga.</title>
        <authorList>
            <person name="Ferreira-Neto J.R.C."/>
            <person name="da Silva M.D."/>
            <person name="Binneck E."/>
            <person name="de Melo N.F."/>
            <person name="da Silva R.H."/>
            <person name="de Melo A.L.T.M."/>
            <person name="Pandolfi V."/>
            <person name="Bustamante F.O."/>
            <person name="Brasileiro-Vidal A.C."/>
            <person name="Benko-Iseppon A.M."/>
        </authorList>
    </citation>
    <scope>NUCLEOTIDE SEQUENCE [LARGE SCALE GENOMIC DNA]</scope>
    <source>
        <tissue evidence="2">Leaves</tissue>
    </source>
</reference>
<feature type="compositionally biased region" description="Polar residues" evidence="1">
    <location>
        <begin position="17"/>
        <end position="30"/>
    </location>
</feature>
<sequence length="154" mass="17653">MCTHSGPRRYPEGPSCAPTTSDSPQDSRQNQFSWNLNRFTESDLQIFCPRECLNRFSRLASRFATLRKAEFRKQDGGESTPRLTESILIANFENISSLSEDESILIHPESTRKRLIKQLQFLRRLESILAPCESILIVSFEIILSLSTNESIRT</sequence>
<dbReference type="EMBL" id="JASCZI010121259">
    <property type="protein sequence ID" value="MED6160873.1"/>
    <property type="molecule type" value="Genomic_DNA"/>
</dbReference>
<keyword evidence="3" id="KW-1185">Reference proteome</keyword>
<evidence type="ECO:0000256" key="1">
    <source>
        <dbReference type="SAM" id="MobiDB-lite"/>
    </source>
</evidence>
<dbReference type="Proteomes" id="UP001341840">
    <property type="component" value="Unassembled WGS sequence"/>
</dbReference>
<evidence type="ECO:0000313" key="3">
    <source>
        <dbReference type="Proteomes" id="UP001341840"/>
    </source>
</evidence>
<name>A0ABU6UM30_9FABA</name>
<proteinExistence type="predicted"/>
<feature type="region of interest" description="Disordered" evidence="1">
    <location>
        <begin position="1"/>
        <end position="30"/>
    </location>
</feature>
<protein>
    <submittedName>
        <fullName evidence="2">Uncharacterized protein</fullName>
    </submittedName>
</protein>
<evidence type="ECO:0000313" key="2">
    <source>
        <dbReference type="EMBL" id="MED6160873.1"/>
    </source>
</evidence>
<comment type="caution">
    <text evidence="2">The sequence shown here is derived from an EMBL/GenBank/DDBJ whole genome shotgun (WGS) entry which is preliminary data.</text>
</comment>